<dbReference type="PANTHER" id="PTHR46066">
    <property type="entry name" value="CHITINASE DOMAIN-CONTAINING PROTEIN 1 FAMILY MEMBER"/>
    <property type="match status" value="1"/>
</dbReference>
<comment type="subcellular location">
    <subcellularLocation>
        <location evidence="1">Lysosome</location>
    </subcellularLocation>
    <subcellularLocation>
        <location evidence="2">Secreted</location>
    </subcellularLocation>
</comment>
<evidence type="ECO:0000259" key="9">
    <source>
        <dbReference type="PROSITE" id="PS51910"/>
    </source>
</evidence>
<evidence type="ECO:0000256" key="7">
    <source>
        <dbReference type="ARBA" id="ARBA00040976"/>
    </source>
</evidence>
<dbReference type="Pfam" id="PF00704">
    <property type="entry name" value="Glyco_hydro_18"/>
    <property type="match status" value="1"/>
</dbReference>
<evidence type="ECO:0000313" key="11">
    <source>
        <dbReference type="Proteomes" id="UP000786811"/>
    </source>
</evidence>
<feature type="signal peptide" evidence="8">
    <location>
        <begin position="1"/>
        <end position="19"/>
    </location>
</feature>
<dbReference type="GO" id="GO:0005764">
    <property type="term" value="C:lysosome"/>
    <property type="evidence" value="ECO:0007669"/>
    <property type="project" value="UniProtKB-SubCell"/>
</dbReference>
<keyword evidence="4" id="KW-0964">Secreted</keyword>
<dbReference type="EMBL" id="CAJNRD030001124">
    <property type="protein sequence ID" value="CAG5109020.1"/>
    <property type="molecule type" value="Genomic_DNA"/>
</dbReference>
<evidence type="ECO:0000256" key="2">
    <source>
        <dbReference type="ARBA" id="ARBA00004613"/>
    </source>
</evidence>
<evidence type="ECO:0000256" key="3">
    <source>
        <dbReference type="ARBA" id="ARBA00009336"/>
    </source>
</evidence>
<dbReference type="CDD" id="cd02876">
    <property type="entry name" value="GH18_SI-CLP"/>
    <property type="match status" value="1"/>
</dbReference>
<proteinExistence type="inferred from homology"/>
<dbReference type="PANTHER" id="PTHR46066:SF2">
    <property type="entry name" value="CHITINASE DOMAIN-CONTAINING PROTEIN 1"/>
    <property type="match status" value="1"/>
</dbReference>
<keyword evidence="11" id="KW-1185">Reference proteome</keyword>
<organism evidence="10 11">
    <name type="scientific">Cotesia congregata</name>
    <name type="common">Parasitoid wasp</name>
    <name type="synonym">Apanteles congregatus</name>
    <dbReference type="NCBI Taxonomy" id="51543"/>
    <lineage>
        <taxon>Eukaryota</taxon>
        <taxon>Metazoa</taxon>
        <taxon>Ecdysozoa</taxon>
        <taxon>Arthropoda</taxon>
        <taxon>Hexapoda</taxon>
        <taxon>Insecta</taxon>
        <taxon>Pterygota</taxon>
        <taxon>Neoptera</taxon>
        <taxon>Endopterygota</taxon>
        <taxon>Hymenoptera</taxon>
        <taxon>Apocrita</taxon>
        <taxon>Ichneumonoidea</taxon>
        <taxon>Braconidae</taxon>
        <taxon>Microgastrinae</taxon>
        <taxon>Cotesia</taxon>
    </lineage>
</organism>
<feature type="chain" id="PRO_5035228675" description="Chitinase domain-containing protein 1" evidence="8">
    <location>
        <begin position="20"/>
        <end position="378"/>
    </location>
</feature>
<evidence type="ECO:0000256" key="8">
    <source>
        <dbReference type="SAM" id="SignalP"/>
    </source>
</evidence>
<comment type="caution">
    <text evidence="10">The sequence shown here is derived from an EMBL/GenBank/DDBJ whole genome shotgun (WGS) entry which is preliminary data.</text>
</comment>
<dbReference type="InterPro" id="IPR017853">
    <property type="entry name" value="GH"/>
</dbReference>
<evidence type="ECO:0000313" key="10">
    <source>
        <dbReference type="EMBL" id="CAG5109020.1"/>
    </source>
</evidence>
<evidence type="ECO:0000256" key="5">
    <source>
        <dbReference type="ARBA" id="ARBA00022729"/>
    </source>
</evidence>
<accession>A0A8J2HRK3</accession>
<keyword evidence="5 8" id="KW-0732">Signal</keyword>
<dbReference type="AlphaFoldDB" id="A0A8J2HRK3"/>
<feature type="domain" description="GH18" evidence="9">
    <location>
        <begin position="79"/>
        <end position="378"/>
    </location>
</feature>
<evidence type="ECO:0000256" key="4">
    <source>
        <dbReference type="ARBA" id="ARBA00022525"/>
    </source>
</evidence>
<name>A0A8J2HRK3_COTCN</name>
<dbReference type="InterPro" id="IPR011583">
    <property type="entry name" value="Chitinase_II/V-like_cat"/>
</dbReference>
<dbReference type="GO" id="GO:0012505">
    <property type="term" value="C:endomembrane system"/>
    <property type="evidence" value="ECO:0007669"/>
    <property type="project" value="TreeGrafter"/>
</dbReference>
<dbReference type="GO" id="GO:0008061">
    <property type="term" value="F:chitin binding"/>
    <property type="evidence" value="ECO:0007669"/>
    <property type="project" value="InterPro"/>
</dbReference>
<dbReference type="InterPro" id="IPR001223">
    <property type="entry name" value="Glyco_hydro18_cat"/>
</dbReference>
<dbReference type="OrthoDB" id="10254444at2759"/>
<dbReference type="GO" id="GO:0070492">
    <property type="term" value="F:oligosaccharide binding"/>
    <property type="evidence" value="ECO:0007669"/>
    <property type="project" value="TreeGrafter"/>
</dbReference>
<dbReference type="Gene3D" id="3.10.50.10">
    <property type="match status" value="1"/>
</dbReference>
<dbReference type="Gene3D" id="3.20.20.80">
    <property type="entry name" value="Glycosidases"/>
    <property type="match status" value="1"/>
</dbReference>
<dbReference type="PROSITE" id="PS51910">
    <property type="entry name" value="GH18_2"/>
    <property type="match status" value="1"/>
</dbReference>
<protein>
    <recommendedName>
        <fullName evidence="7">Chitinase domain-containing protein 1</fullName>
    </recommendedName>
</protein>
<sequence>MNRWLLLISLILVITTIEGTLSPRTDKSKKDKERTEIKKGPVDNSIFDRGLVVQDPKISDIVKQAGLYYKDTKKRHFSNDVLGYITPWNGEGLEVAKTFHGKLTLVSPVWFNIQSSDKFQIATHDVQKKWLKDIKTANEGNHTVKILPRVLFEQWSAGDISSLNRDVQKKNQLISSLIDLAQKFQFHGYVLEIWNQVIYTGAESKVVVSVIKSLAKRLKSKQLQVILAIPPAQGPPGQIFSQGQFEELSPHIDFFSLMTYDFSNVQRPGPNIPDDDDPKRSKILMGLNFYGNNYTPDGGGAILGSQYIKYLDSYKGKLQWDERSKEHLLEYRSSKASGYIFYPTLYSIQQRIDLARELGTGLSIWELGQGLNYFYDLF</sequence>
<comment type="similarity">
    <text evidence="3">Belongs to the glycosyl hydrolase 18 family.</text>
</comment>
<dbReference type="SUPFAM" id="SSF51445">
    <property type="entry name" value="(Trans)glycosidases"/>
    <property type="match status" value="1"/>
</dbReference>
<dbReference type="Proteomes" id="UP000786811">
    <property type="component" value="Unassembled WGS sequence"/>
</dbReference>
<dbReference type="GO" id="GO:0005576">
    <property type="term" value="C:extracellular region"/>
    <property type="evidence" value="ECO:0007669"/>
    <property type="project" value="UniProtKB-SubCell"/>
</dbReference>
<reference evidence="10" key="1">
    <citation type="submission" date="2021-04" db="EMBL/GenBank/DDBJ databases">
        <authorList>
            <person name="Chebbi M.A.C M."/>
        </authorList>
    </citation>
    <scope>NUCLEOTIDE SEQUENCE</scope>
</reference>
<dbReference type="SMART" id="SM00636">
    <property type="entry name" value="Glyco_18"/>
    <property type="match status" value="1"/>
</dbReference>
<dbReference type="InterPro" id="IPR029070">
    <property type="entry name" value="Chitinase_insertion_sf"/>
</dbReference>
<keyword evidence="6" id="KW-0458">Lysosome</keyword>
<evidence type="ECO:0000256" key="1">
    <source>
        <dbReference type="ARBA" id="ARBA00004371"/>
    </source>
</evidence>
<gene>
    <name evidence="10" type="ORF">HICCMSTLAB_LOCUS13656</name>
</gene>
<evidence type="ECO:0000256" key="6">
    <source>
        <dbReference type="ARBA" id="ARBA00023228"/>
    </source>
</evidence>
<dbReference type="GO" id="GO:0005975">
    <property type="term" value="P:carbohydrate metabolic process"/>
    <property type="evidence" value="ECO:0007669"/>
    <property type="project" value="InterPro"/>
</dbReference>
<dbReference type="FunFam" id="3.10.50.10:FF:000002">
    <property type="entry name" value="Chitinase domain-containing protein 1"/>
    <property type="match status" value="1"/>
</dbReference>